<feature type="transmembrane region" description="Helical" evidence="10">
    <location>
        <begin position="420"/>
        <end position="438"/>
    </location>
</feature>
<dbReference type="PANTHER" id="PTHR12413">
    <property type="entry name" value="DOLICHYL GLYCOSYLTRANSFERASE"/>
    <property type="match status" value="1"/>
</dbReference>
<feature type="transmembrane region" description="Helical" evidence="10">
    <location>
        <begin position="171"/>
        <end position="197"/>
    </location>
</feature>
<dbReference type="AlphaFoldDB" id="A0A165C7W5"/>
<keyword evidence="5 10" id="KW-0808">Transferase</keyword>
<dbReference type="Proteomes" id="UP000077266">
    <property type="component" value="Unassembled WGS sequence"/>
</dbReference>
<feature type="transmembrane region" description="Helical" evidence="10">
    <location>
        <begin position="204"/>
        <end position="224"/>
    </location>
</feature>
<accession>A0A165C7W5</accession>
<evidence type="ECO:0000256" key="4">
    <source>
        <dbReference type="ARBA" id="ARBA00022676"/>
    </source>
</evidence>
<protein>
    <recommendedName>
        <fullName evidence="10">Alpha-1,3-glucosyltransferase</fullName>
        <ecNumber evidence="10">2.4.1.-</ecNumber>
    </recommendedName>
</protein>
<keyword evidence="6 10" id="KW-0812">Transmembrane</keyword>
<keyword evidence="12" id="KW-1185">Reference proteome</keyword>
<evidence type="ECO:0000256" key="8">
    <source>
        <dbReference type="ARBA" id="ARBA00022989"/>
    </source>
</evidence>
<feature type="transmembrane region" description="Helical" evidence="10">
    <location>
        <begin position="110"/>
        <end position="134"/>
    </location>
</feature>
<sequence>MRAAGMREWTVPVMTLFALCVRWAIGLGTYSGFNTPPMYGDYEAQRHWMELTLHLPMSKWYTYDLQYWGLDYPPLTAYVSWLCGLVGSWIDPSWFALDASRGIETPSSKVYMRATVLVLDALVYLPALFTFVRLWSGHRSQSSQHAALAMLLFQPALLLIDFGHFQYNSVMLGLVIHALNSFFLGRDLLGAVFFVGALCFKQMALYYSPAIFGYLLGRCFSLGWRDGSRLFVQLGITTALSFVIMFAPWLWPPSALLGGPITRIFPFSRGLFEDKVANFWCASHVVLKWRRLLAPSALMRLSTLFTAAGFAPSLVLLVRAGGGRGLALLPYALFCTSMSFFLFSFQVHEKSVLLPLMPLALAMAGDAGIAEWGTLVQNVAVFSMWPLLQRDGQGAQYIALLGLWNYLIGYNPLRVQDSFVRLLSVASYTAIAVLHALEWLVTPPARYPDLFPVLNVLLSAGVFALAWGRGTLRLLQVSWALGALKERESERTSGKHE</sequence>
<feature type="transmembrane region" description="Helical" evidence="10">
    <location>
        <begin position="395"/>
        <end position="413"/>
    </location>
</feature>
<dbReference type="InterPro" id="IPR004856">
    <property type="entry name" value="Glyco_trans_ALG6/ALG8"/>
</dbReference>
<keyword evidence="7 10" id="KW-0256">Endoplasmic reticulum</keyword>
<dbReference type="FunCoup" id="A0A165C7W5">
    <property type="interactions" value="859"/>
</dbReference>
<evidence type="ECO:0000256" key="7">
    <source>
        <dbReference type="ARBA" id="ARBA00022824"/>
    </source>
</evidence>
<evidence type="ECO:0000313" key="12">
    <source>
        <dbReference type="Proteomes" id="UP000077266"/>
    </source>
</evidence>
<comment type="subcellular location">
    <subcellularLocation>
        <location evidence="1 10">Endoplasmic reticulum membrane</location>
        <topology evidence="1 10">Multi-pass membrane protein</topology>
    </subcellularLocation>
</comment>
<feature type="transmembrane region" description="Helical" evidence="10">
    <location>
        <begin position="297"/>
        <end position="320"/>
    </location>
</feature>
<dbReference type="OrthoDB" id="5589195at2759"/>
<feature type="transmembrane region" description="Helical" evidence="10">
    <location>
        <begin position="326"/>
        <end position="345"/>
    </location>
</feature>
<dbReference type="EMBL" id="KV426353">
    <property type="protein sequence ID" value="KZV81986.1"/>
    <property type="molecule type" value="Genomic_DNA"/>
</dbReference>
<dbReference type="PANTHER" id="PTHR12413:SF1">
    <property type="entry name" value="DOLICHYL PYROPHOSPHATE MAN9GLCNAC2 ALPHA-1,3-GLUCOSYLTRANSFERASE"/>
    <property type="match status" value="1"/>
</dbReference>
<evidence type="ECO:0000256" key="6">
    <source>
        <dbReference type="ARBA" id="ARBA00022692"/>
    </source>
</evidence>
<gene>
    <name evidence="11" type="ORF">EXIGLDRAFT_627657</name>
</gene>
<dbReference type="EC" id="2.4.1.-" evidence="10"/>
<keyword evidence="4 10" id="KW-0328">Glycosyltransferase</keyword>
<dbReference type="InParanoid" id="A0A165C7W5"/>
<evidence type="ECO:0000256" key="3">
    <source>
        <dbReference type="ARBA" id="ARBA00008715"/>
    </source>
</evidence>
<organism evidence="11 12">
    <name type="scientific">Exidia glandulosa HHB12029</name>
    <dbReference type="NCBI Taxonomy" id="1314781"/>
    <lineage>
        <taxon>Eukaryota</taxon>
        <taxon>Fungi</taxon>
        <taxon>Dikarya</taxon>
        <taxon>Basidiomycota</taxon>
        <taxon>Agaricomycotina</taxon>
        <taxon>Agaricomycetes</taxon>
        <taxon>Auriculariales</taxon>
        <taxon>Exidiaceae</taxon>
        <taxon>Exidia</taxon>
    </lineage>
</organism>
<feature type="transmembrane region" description="Helical" evidence="10">
    <location>
        <begin position="230"/>
        <end position="251"/>
    </location>
</feature>
<dbReference type="UniPathway" id="UPA00378"/>
<dbReference type="GO" id="GO:0005789">
    <property type="term" value="C:endoplasmic reticulum membrane"/>
    <property type="evidence" value="ECO:0007669"/>
    <property type="project" value="UniProtKB-SubCell"/>
</dbReference>
<proteinExistence type="inferred from homology"/>
<evidence type="ECO:0000313" key="11">
    <source>
        <dbReference type="EMBL" id="KZV81986.1"/>
    </source>
</evidence>
<evidence type="ECO:0000256" key="1">
    <source>
        <dbReference type="ARBA" id="ARBA00004477"/>
    </source>
</evidence>
<dbReference type="GO" id="GO:0042281">
    <property type="term" value="F:dolichyl pyrophosphate Man9GlcNAc2 alpha-1,3-glucosyltransferase activity"/>
    <property type="evidence" value="ECO:0007669"/>
    <property type="project" value="TreeGrafter"/>
</dbReference>
<keyword evidence="9 10" id="KW-0472">Membrane</keyword>
<keyword evidence="8 10" id="KW-1133">Transmembrane helix</keyword>
<evidence type="ECO:0000256" key="5">
    <source>
        <dbReference type="ARBA" id="ARBA00022679"/>
    </source>
</evidence>
<evidence type="ECO:0000256" key="9">
    <source>
        <dbReference type="ARBA" id="ARBA00023136"/>
    </source>
</evidence>
<feature type="transmembrane region" description="Helical" evidence="10">
    <location>
        <begin position="146"/>
        <end position="165"/>
    </location>
</feature>
<reference evidence="11 12" key="1">
    <citation type="journal article" date="2016" name="Mol. Biol. Evol.">
        <title>Comparative Genomics of Early-Diverging Mushroom-Forming Fungi Provides Insights into the Origins of Lignocellulose Decay Capabilities.</title>
        <authorList>
            <person name="Nagy L.G."/>
            <person name="Riley R."/>
            <person name="Tritt A."/>
            <person name="Adam C."/>
            <person name="Daum C."/>
            <person name="Floudas D."/>
            <person name="Sun H."/>
            <person name="Yadav J.S."/>
            <person name="Pangilinan J."/>
            <person name="Larsson K.H."/>
            <person name="Matsuura K."/>
            <person name="Barry K."/>
            <person name="Labutti K."/>
            <person name="Kuo R."/>
            <person name="Ohm R.A."/>
            <person name="Bhattacharya S.S."/>
            <person name="Shirouzu T."/>
            <person name="Yoshinaga Y."/>
            <person name="Martin F.M."/>
            <person name="Grigoriev I.V."/>
            <person name="Hibbett D.S."/>
        </authorList>
    </citation>
    <scope>NUCLEOTIDE SEQUENCE [LARGE SCALE GENOMIC DNA]</scope>
    <source>
        <strain evidence="11 12">HHB12029</strain>
    </source>
</reference>
<dbReference type="Pfam" id="PF03155">
    <property type="entry name" value="Alg6_Alg8"/>
    <property type="match status" value="1"/>
</dbReference>
<dbReference type="STRING" id="1314781.A0A165C7W5"/>
<evidence type="ECO:0000256" key="2">
    <source>
        <dbReference type="ARBA" id="ARBA00004922"/>
    </source>
</evidence>
<feature type="transmembrane region" description="Helical" evidence="10">
    <location>
        <begin position="450"/>
        <end position="468"/>
    </location>
</feature>
<comment type="pathway">
    <text evidence="2 10">Protein modification; protein glycosylation.</text>
</comment>
<evidence type="ECO:0000256" key="10">
    <source>
        <dbReference type="RuleBase" id="RU363110"/>
    </source>
</evidence>
<comment type="similarity">
    <text evidence="3 10">Belongs to the ALG6/ALG8 glucosyltransferase family.</text>
</comment>
<name>A0A165C7W5_EXIGL</name>